<sequence length="49" mass="5423">MSHLTQVSSVILLEILHLSLLTGSKTMQCSKIDRCKYTSSNTSILSEPK</sequence>
<evidence type="ECO:0000313" key="2">
    <source>
        <dbReference type="EMBL" id="KAH7426225.1"/>
    </source>
</evidence>
<evidence type="ECO:0000313" key="3">
    <source>
        <dbReference type="Proteomes" id="UP000825935"/>
    </source>
</evidence>
<protein>
    <submittedName>
        <fullName evidence="2">Uncharacterized protein</fullName>
    </submittedName>
</protein>
<dbReference type="EMBL" id="CM035416">
    <property type="protein sequence ID" value="KAH7426225.1"/>
    <property type="molecule type" value="Genomic_DNA"/>
</dbReference>
<comment type="caution">
    <text evidence="2">The sequence shown here is derived from an EMBL/GenBank/DDBJ whole genome shotgun (WGS) entry which is preliminary data.</text>
</comment>
<feature type="chain" id="PRO_5035904989" evidence="1">
    <location>
        <begin position="24"/>
        <end position="49"/>
    </location>
</feature>
<name>A0A8T2TXS2_CERRI</name>
<dbReference type="Proteomes" id="UP000825935">
    <property type="component" value="Chromosome 11"/>
</dbReference>
<dbReference type="AlphaFoldDB" id="A0A8T2TXS2"/>
<proteinExistence type="predicted"/>
<organism evidence="2 3">
    <name type="scientific">Ceratopteris richardii</name>
    <name type="common">Triangle waterfern</name>
    <dbReference type="NCBI Taxonomy" id="49495"/>
    <lineage>
        <taxon>Eukaryota</taxon>
        <taxon>Viridiplantae</taxon>
        <taxon>Streptophyta</taxon>
        <taxon>Embryophyta</taxon>
        <taxon>Tracheophyta</taxon>
        <taxon>Polypodiopsida</taxon>
        <taxon>Polypodiidae</taxon>
        <taxon>Polypodiales</taxon>
        <taxon>Pteridineae</taxon>
        <taxon>Pteridaceae</taxon>
        <taxon>Parkerioideae</taxon>
        <taxon>Ceratopteris</taxon>
    </lineage>
</organism>
<keyword evidence="1" id="KW-0732">Signal</keyword>
<gene>
    <name evidence="2" type="ORF">KP509_11G091000</name>
</gene>
<feature type="signal peptide" evidence="1">
    <location>
        <begin position="1"/>
        <end position="23"/>
    </location>
</feature>
<reference evidence="2" key="1">
    <citation type="submission" date="2021-08" db="EMBL/GenBank/DDBJ databases">
        <title>WGS assembly of Ceratopteris richardii.</title>
        <authorList>
            <person name="Marchant D.B."/>
            <person name="Chen G."/>
            <person name="Jenkins J."/>
            <person name="Shu S."/>
            <person name="Leebens-Mack J."/>
            <person name="Grimwood J."/>
            <person name="Schmutz J."/>
            <person name="Soltis P."/>
            <person name="Soltis D."/>
            <person name="Chen Z.-H."/>
        </authorList>
    </citation>
    <scope>NUCLEOTIDE SEQUENCE</scope>
    <source>
        <strain evidence="2">Whitten #5841</strain>
        <tissue evidence="2">Leaf</tissue>
    </source>
</reference>
<accession>A0A8T2TXS2</accession>
<evidence type="ECO:0000256" key="1">
    <source>
        <dbReference type="SAM" id="SignalP"/>
    </source>
</evidence>
<keyword evidence="3" id="KW-1185">Reference proteome</keyword>